<dbReference type="SMART" id="SM00387">
    <property type="entry name" value="HATPase_c"/>
    <property type="match status" value="1"/>
</dbReference>
<dbReference type="InterPro" id="IPR036097">
    <property type="entry name" value="HisK_dim/P_sf"/>
</dbReference>
<feature type="transmembrane region" description="Helical" evidence="7">
    <location>
        <begin position="195"/>
        <end position="217"/>
    </location>
</feature>
<evidence type="ECO:0000256" key="5">
    <source>
        <dbReference type="ARBA" id="ARBA00022777"/>
    </source>
</evidence>
<proteinExistence type="predicted"/>
<dbReference type="OrthoDB" id="9801651at2"/>
<evidence type="ECO:0000256" key="1">
    <source>
        <dbReference type="ARBA" id="ARBA00000085"/>
    </source>
</evidence>
<dbReference type="InterPro" id="IPR004358">
    <property type="entry name" value="Sig_transdc_His_kin-like_C"/>
</dbReference>
<dbReference type="CDD" id="cd00156">
    <property type="entry name" value="REC"/>
    <property type="match status" value="1"/>
</dbReference>
<evidence type="ECO:0000256" key="7">
    <source>
        <dbReference type="SAM" id="Phobius"/>
    </source>
</evidence>
<keyword evidence="7" id="KW-0812">Transmembrane</keyword>
<dbReference type="Pfam" id="PF00512">
    <property type="entry name" value="HisKA"/>
    <property type="match status" value="1"/>
</dbReference>
<dbReference type="Gene3D" id="2.60.40.2380">
    <property type="match status" value="1"/>
</dbReference>
<evidence type="ECO:0000256" key="2">
    <source>
        <dbReference type="ARBA" id="ARBA00012438"/>
    </source>
</evidence>
<name>A0A1H6I3P5_MAGFU</name>
<dbReference type="SUPFAM" id="SSF55874">
    <property type="entry name" value="ATPase domain of HSP90 chaperone/DNA topoisomerase II/histidine kinase"/>
    <property type="match status" value="1"/>
</dbReference>
<dbReference type="PRINTS" id="PR00344">
    <property type="entry name" value="BCTRLSENSOR"/>
</dbReference>
<dbReference type="Pfam" id="PF07696">
    <property type="entry name" value="7TMR-DISMED2"/>
    <property type="match status" value="1"/>
</dbReference>
<keyword evidence="4" id="KW-0808">Transferase</keyword>
<dbReference type="Pfam" id="PF02518">
    <property type="entry name" value="HATPase_c"/>
    <property type="match status" value="1"/>
</dbReference>
<evidence type="ECO:0000256" key="6">
    <source>
        <dbReference type="PROSITE-ProRule" id="PRU00169"/>
    </source>
</evidence>
<dbReference type="Gene3D" id="1.10.287.130">
    <property type="match status" value="1"/>
</dbReference>
<dbReference type="PROSITE" id="PS50110">
    <property type="entry name" value="RESPONSE_REGULATORY"/>
    <property type="match status" value="1"/>
</dbReference>
<dbReference type="EMBL" id="FNWO01000008">
    <property type="protein sequence ID" value="SEH40906.1"/>
    <property type="molecule type" value="Genomic_DNA"/>
</dbReference>
<dbReference type="PANTHER" id="PTHR43047">
    <property type="entry name" value="TWO-COMPONENT HISTIDINE PROTEIN KINASE"/>
    <property type="match status" value="1"/>
</dbReference>
<comment type="catalytic activity">
    <reaction evidence="1">
        <text>ATP + protein L-histidine = ADP + protein N-phospho-L-histidine.</text>
        <dbReference type="EC" id="2.7.13.3"/>
    </reaction>
</comment>
<feature type="transmembrane region" description="Helical" evidence="7">
    <location>
        <begin position="313"/>
        <end position="336"/>
    </location>
</feature>
<dbReference type="Pfam" id="PF07695">
    <property type="entry name" value="7TMR-DISM_7TM"/>
    <property type="match status" value="1"/>
</dbReference>
<dbReference type="AlphaFoldDB" id="A0A1H6I3P5"/>
<feature type="transmembrane region" description="Helical" evidence="7">
    <location>
        <begin position="288"/>
        <end position="307"/>
    </location>
</feature>
<dbReference type="Gene3D" id="3.40.50.2300">
    <property type="match status" value="1"/>
</dbReference>
<organism evidence="10 11">
    <name type="scientific">Magnetospirillum fulvum</name>
    <name type="common">Rhodospirillum fulvum</name>
    <dbReference type="NCBI Taxonomy" id="1082"/>
    <lineage>
        <taxon>Bacteria</taxon>
        <taxon>Pseudomonadati</taxon>
        <taxon>Pseudomonadota</taxon>
        <taxon>Alphaproteobacteria</taxon>
        <taxon>Rhodospirillales</taxon>
        <taxon>Rhodospirillaceae</taxon>
        <taxon>Magnetospirillum</taxon>
    </lineage>
</organism>
<keyword evidence="5 10" id="KW-0418">Kinase</keyword>
<dbReference type="InterPro" id="IPR011006">
    <property type="entry name" value="CheY-like_superfamily"/>
</dbReference>
<dbReference type="InterPro" id="IPR036890">
    <property type="entry name" value="HATPase_C_sf"/>
</dbReference>
<keyword evidence="7" id="KW-0472">Membrane</keyword>
<dbReference type="Pfam" id="PF00072">
    <property type="entry name" value="Response_reg"/>
    <property type="match status" value="1"/>
</dbReference>
<dbReference type="Gene3D" id="3.30.565.10">
    <property type="entry name" value="Histidine kinase-like ATPase, C-terminal domain"/>
    <property type="match status" value="1"/>
</dbReference>
<evidence type="ECO:0000259" key="9">
    <source>
        <dbReference type="PROSITE" id="PS50110"/>
    </source>
</evidence>
<dbReference type="SUPFAM" id="SSF52172">
    <property type="entry name" value="CheY-like"/>
    <property type="match status" value="1"/>
</dbReference>
<feature type="modified residue" description="4-aspartylphosphate" evidence="6">
    <location>
        <position position="718"/>
    </location>
</feature>
<keyword evidence="11" id="KW-1185">Reference proteome</keyword>
<dbReference type="InterPro" id="IPR011623">
    <property type="entry name" value="7TMR_DISM_rcpt_extracell_dom1"/>
</dbReference>
<evidence type="ECO:0000256" key="4">
    <source>
        <dbReference type="ARBA" id="ARBA00022679"/>
    </source>
</evidence>
<dbReference type="SMART" id="SM00448">
    <property type="entry name" value="REC"/>
    <property type="match status" value="1"/>
</dbReference>
<dbReference type="CDD" id="cd00082">
    <property type="entry name" value="HisKA"/>
    <property type="match status" value="1"/>
</dbReference>
<feature type="transmembrane region" description="Helical" evidence="7">
    <location>
        <begin position="348"/>
        <end position="370"/>
    </location>
</feature>
<evidence type="ECO:0000256" key="3">
    <source>
        <dbReference type="ARBA" id="ARBA00022553"/>
    </source>
</evidence>
<evidence type="ECO:0000313" key="11">
    <source>
        <dbReference type="Proteomes" id="UP000182983"/>
    </source>
</evidence>
<protein>
    <recommendedName>
        <fullName evidence="2">histidine kinase</fullName>
        <ecNumber evidence="2">2.7.13.3</ecNumber>
    </recommendedName>
</protein>
<dbReference type="EC" id="2.7.13.3" evidence="2"/>
<keyword evidence="3 6" id="KW-0597">Phosphoprotein</keyword>
<dbReference type="InterPro" id="IPR003661">
    <property type="entry name" value="HisK_dim/P_dom"/>
</dbReference>
<evidence type="ECO:0000259" key="8">
    <source>
        <dbReference type="PROSITE" id="PS50109"/>
    </source>
</evidence>
<sequence>MDNGAECEGVTQWFCALLAGLAFLLVAAMPGGVWAADPIAVLPVAELDLSKQVDWCAADPGLDVVAIAAGGCRFAPASSKALARGFSKQAFWLRLVLVNPAAEPVVRWLRVGHARLLRVSFFEAVAPGQWRRSDTGLTVPATRRPVFSIDPILPVTLAAGERRTLLVRVESTTFIDLNPTLWQPNAYAKSRGQIVLFQAASIGCLLVTTLFTMMIYFQWKDLAYLYFAAGLFAKSVYLSTDTALLPTYLWPEDLSFDIRLHALAGLAIGLFFVLFIRRFVGTRPAYRGYHAVLLVLLFGGMIPAAIWSCLVDYSAGIRVMLLLSLLMSTLAIALCWRAWRNGFRPAGFLMIAYIIFVASQLTYAFVAFGGGAYVDLISIINLWGFLMSSPTALFGIAMHKDDMQRQLIAAQAESAARVDFLARMSHELRTPLDTILGTAQLLSRAPGPPRQAEGLSTIRDSGWHLLRMIDDILNHARGLAGRFTLVPVQVDWPSFLRGIEANGRLLAARNGNTFLLRCTGAPLRTVRFDDGRVRQILDNLLSNATRHTRNGRIQVNCVPIWTDRPNQLLLHFEVIDTGEGIAPADRDRIFLPFERGGRTTRQGGRGVGMGLAISRQLVELMGGRLTVESQLGMGACFRFQVMAEAAWAGSGPSADSSLPAAVLGGQHSVLLVEDEEESRRILATLLSESGFVVHEASSGREAVEWCAMVDSVDVVMTDQFMDDGDGWMVLQTLSRLYPDLPVVLMSAAPPTPPAGFPAQLSFAAHLLKPLDHRRVVGCLGDLLGLGWEDKAEPEPAPVDETPVPSSCRPDRAEIRVLREMIANGQMSAIMAWADELALREPRCAPFAKRVHAAAHQLDFPTLQALAEQ</sequence>
<evidence type="ECO:0000313" key="10">
    <source>
        <dbReference type="EMBL" id="SEH40906.1"/>
    </source>
</evidence>
<feature type="transmembrane region" description="Helical" evidence="7">
    <location>
        <begin position="258"/>
        <end position="276"/>
    </location>
</feature>
<dbReference type="SUPFAM" id="SSF47384">
    <property type="entry name" value="Homodimeric domain of signal transducing histidine kinase"/>
    <property type="match status" value="1"/>
</dbReference>
<gene>
    <name evidence="10" type="ORF">SAMN04244559_02170</name>
</gene>
<dbReference type="InterPro" id="IPR011622">
    <property type="entry name" value="7TMR_DISM_rcpt_extracell_dom2"/>
</dbReference>
<dbReference type="InterPro" id="IPR001789">
    <property type="entry name" value="Sig_transdc_resp-reg_receiver"/>
</dbReference>
<dbReference type="SMART" id="SM00388">
    <property type="entry name" value="HisKA"/>
    <property type="match status" value="1"/>
</dbReference>
<dbReference type="PROSITE" id="PS50109">
    <property type="entry name" value="HIS_KIN"/>
    <property type="match status" value="1"/>
</dbReference>
<dbReference type="GO" id="GO:0000155">
    <property type="term" value="F:phosphorelay sensor kinase activity"/>
    <property type="evidence" value="ECO:0007669"/>
    <property type="project" value="InterPro"/>
</dbReference>
<feature type="domain" description="Response regulatory" evidence="9">
    <location>
        <begin position="668"/>
        <end position="783"/>
    </location>
</feature>
<accession>A0A1H6I3P5</accession>
<dbReference type="InterPro" id="IPR003594">
    <property type="entry name" value="HATPase_dom"/>
</dbReference>
<reference evidence="11" key="1">
    <citation type="submission" date="2016-10" db="EMBL/GenBank/DDBJ databases">
        <authorList>
            <person name="Varghese N."/>
            <person name="Submissions S."/>
        </authorList>
    </citation>
    <scope>NUCLEOTIDE SEQUENCE [LARGE SCALE GENOMIC DNA]</scope>
    <source>
        <strain evidence="11">DSM 13234</strain>
    </source>
</reference>
<feature type="domain" description="Histidine kinase" evidence="8">
    <location>
        <begin position="423"/>
        <end position="645"/>
    </location>
</feature>
<feature type="transmembrane region" description="Helical" evidence="7">
    <location>
        <begin position="222"/>
        <end position="238"/>
    </location>
</feature>
<keyword evidence="7" id="KW-1133">Transmembrane helix</keyword>
<dbReference type="InterPro" id="IPR005467">
    <property type="entry name" value="His_kinase_dom"/>
</dbReference>
<dbReference type="Proteomes" id="UP000182983">
    <property type="component" value="Unassembled WGS sequence"/>
</dbReference>